<feature type="transmembrane region" description="Helical" evidence="1">
    <location>
        <begin position="47"/>
        <end position="67"/>
    </location>
</feature>
<comment type="caution">
    <text evidence="2">The sequence shown here is derived from an EMBL/GenBank/DDBJ whole genome shotgun (WGS) entry which is preliminary data.</text>
</comment>
<keyword evidence="1" id="KW-0472">Membrane</keyword>
<evidence type="ECO:0000256" key="1">
    <source>
        <dbReference type="SAM" id="Phobius"/>
    </source>
</evidence>
<keyword evidence="3" id="KW-1185">Reference proteome</keyword>
<reference evidence="2" key="1">
    <citation type="submission" date="2020-08" db="EMBL/GenBank/DDBJ databases">
        <title>Multicomponent nature underlies the extraordinary mechanical properties of spider dragline silk.</title>
        <authorList>
            <person name="Kono N."/>
            <person name="Nakamura H."/>
            <person name="Mori M."/>
            <person name="Yoshida Y."/>
            <person name="Ohtoshi R."/>
            <person name="Malay A.D."/>
            <person name="Moran D.A.P."/>
            <person name="Tomita M."/>
            <person name="Numata K."/>
            <person name="Arakawa K."/>
        </authorList>
    </citation>
    <scope>NUCLEOTIDE SEQUENCE</scope>
</reference>
<organism evidence="2 3">
    <name type="scientific">Trichonephila inaurata madagascariensis</name>
    <dbReference type="NCBI Taxonomy" id="2747483"/>
    <lineage>
        <taxon>Eukaryota</taxon>
        <taxon>Metazoa</taxon>
        <taxon>Ecdysozoa</taxon>
        <taxon>Arthropoda</taxon>
        <taxon>Chelicerata</taxon>
        <taxon>Arachnida</taxon>
        <taxon>Araneae</taxon>
        <taxon>Araneomorphae</taxon>
        <taxon>Entelegynae</taxon>
        <taxon>Araneoidea</taxon>
        <taxon>Nephilidae</taxon>
        <taxon>Trichonephila</taxon>
        <taxon>Trichonephila inaurata</taxon>
    </lineage>
</organism>
<sequence>MHTEKNDFHSRRKSAFLLQTRNLIRKEGEKKTLPIGNFLLHIPIHHYYVIAKKLFLSAIAIFVSYLCGRGRDYEQQCLSGAEAFLGPSDNACWSKK</sequence>
<keyword evidence="1" id="KW-0812">Transmembrane</keyword>
<accession>A0A8X6YPD9</accession>
<evidence type="ECO:0000313" key="3">
    <source>
        <dbReference type="Proteomes" id="UP000886998"/>
    </source>
</evidence>
<keyword evidence="1" id="KW-1133">Transmembrane helix</keyword>
<gene>
    <name evidence="2" type="ORF">TNIN_228641</name>
</gene>
<name>A0A8X6YPD9_9ARAC</name>
<proteinExistence type="predicted"/>
<dbReference type="EMBL" id="BMAV01019963">
    <property type="protein sequence ID" value="GFY73274.1"/>
    <property type="molecule type" value="Genomic_DNA"/>
</dbReference>
<evidence type="ECO:0000313" key="2">
    <source>
        <dbReference type="EMBL" id="GFY73274.1"/>
    </source>
</evidence>
<protein>
    <submittedName>
        <fullName evidence="2">Uncharacterized protein</fullName>
    </submittedName>
</protein>
<dbReference type="Proteomes" id="UP000886998">
    <property type="component" value="Unassembled WGS sequence"/>
</dbReference>
<dbReference type="AlphaFoldDB" id="A0A8X6YPD9"/>